<keyword evidence="2" id="KW-1185">Reference proteome</keyword>
<name>A0A923MK15_9FIRM</name>
<sequence length="162" mass="18285">MELLLDQTFAFTLADVRKNILVPFRVDRDFDHLAICLHYGPKAIRDPEIIMPQIRKCVKTYFPAGYQLTEADMQEYQELFNFVTLSLDKNGEYVGCAHRHPPQQILTISASGSSWGFAPTAASAGDWRAVLHVQAVVVGTVDYHLRIYGMERGEQDAEIPSL</sequence>
<proteinExistence type="predicted"/>
<dbReference type="Proteomes" id="UP000620327">
    <property type="component" value="Unassembled WGS sequence"/>
</dbReference>
<reference evidence="1" key="1">
    <citation type="submission" date="2020-08" db="EMBL/GenBank/DDBJ databases">
        <title>Genome public.</title>
        <authorList>
            <person name="Liu C."/>
            <person name="Sun Q."/>
        </authorList>
    </citation>
    <scope>NUCLEOTIDE SEQUENCE</scope>
    <source>
        <strain evidence="1">BX15</strain>
    </source>
</reference>
<protein>
    <submittedName>
        <fullName evidence="1">Uncharacterized protein</fullName>
    </submittedName>
</protein>
<accession>A0A923MK15</accession>
<dbReference type="EMBL" id="JACOQI010000008">
    <property type="protein sequence ID" value="MBC5770624.1"/>
    <property type="molecule type" value="Genomic_DNA"/>
</dbReference>
<comment type="caution">
    <text evidence="1">The sequence shown here is derived from an EMBL/GenBank/DDBJ whole genome shotgun (WGS) entry which is preliminary data.</text>
</comment>
<evidence type="ECO:0000313" key="1">
    <source>
        <dbReference type="EMBL" id="MBC5770624.1"/>
    </source>
</evidence>
<gene>
    <name evidence="1" type="ORF">H8Z83_09865</name>
</gene>
<evidence type="ECO:0000313" key="2">
    <source>
        <dbReference type="Proteomes" id="UP000620327"/>
    </source>
</evidence>
<organism evidence="1 2">
    <name type="scientific">Dysosmobacter segnis</name>
    <dbReference type="NCBI Taxonomy" id="2763042"/>
    <lineage>
        <taxon>Bacteria</taxon>
        <taxon>Bacillati</taxon>
        <taxon>Bacillota</taxon>
        <taxon>Clostridia</taxon>
        <taxon>Eubacteriales</taxon>
        <taxon>Oscillospiraceae</taxon>
        <taxon>Dysosmobacter</taxon>
    </lineage>
</organism>
<dbReference type="AlphaFoldDB" id="A0A923MK15"/>
<dbReference type="RefSeq" id="WP_187014865.1">
    <property type="nucleotide sequence ID" value="NZ_JACOQI010000008.1"/>
</dbReference>